<feature type="coiled-coil region" evidence="1">
    <location>
        <begin position="263"/>
        <end position="290"/>
    </location>
</feature>
<dbReference type="RefSeq" id="WP_012375117.1">
    <property type="nucleotide sequence ID" value="NC_010571.1"/>
</dbReference>
<evidence type="ECO:0000313" key="2">
    <source>
        <dbReference type="EMBL" id="ACB75580.1"/>
    </source>
</evidence>
<dbReference type="EMBL" id="CP001032">
    <property type="protein sequence ID" value="ACB75580.1"/>
    <property type="molecule type" value="Genomic_DNA"/>
</dbReference>
<keyword evidence="3" id="KW-1185">Reference proteome</keyword>
<reference evidence="2 3" key="1">
    <citation type="journal article" date="2011" name="J. Bacteriol.">
        <title>Genome sequence of the verrucomicrobium Opitutus terrae PB90-1, an abundant inhabitant of rice paddy soil ecosystems.</title>
        <authorList>
            <person name="van Passel M.W."/>
            <person name="Kant R."/>
            <person name="Palva A."/>
            <person name="Copeland A."/>
            <person name="Lucas S."/>
            <person name="Lapidus A."/>
            <person name="Glavina del Rio T."/>
            <person name="Pitluck S."/>
            <person name="Goltsman E."/>
            <person name="Clum A."/>
            <person name="Sun H."/>
            <person name="Schmutz J."/>
            <person name="Larimer F.W."/>
            <person name="Land M.L."/>
            <person name="Hauser L."/>
            <person name="Kyrpides N."/>
            <person name="Mikhailova N."/>
            <person name="Richardson P.P."/>
            <person name="Janssen P.H."/>
            <person name="de Vos W.M."/>
            <person name="Smidt H."/>
        </authorList>
    </citation>
    <scope>NUCLEOTIDE SEQUENCE [LARGE SCALE GENOMIC DNA]</scope>
    <source>
        <strain evidence="3">DSM 11246 / JCM 15787 / PB90-1</strain>
    </source>
</reference>
<sequence>MARYDHHDKPYDEGTRQKLRIYAAFLRAWIQVFLHTQAFPGPLRFFDFFAGPGQDINGVSGSPMILMEELARHYDLIGSSNRGIEILFNDFKEKKARALSDLCAARRYPFVPRIESEDFFKSFEGHREEIGCSPSFVLLDQCGVKFVTKEIFQYLTTRPQTDMLFFFASSSQRRFSDQFANDLQIPTDTPYWEVHRRVADCYRAWAPLNYFVGQYSIKKGGNIYGLVFGSGHWLGMYKFLTTDSGEEANYEIEAPLRQRDFFIETKLTKLEKLEEELEHLIREHVLLSDGAVALHCVTQGVLPTKVAPTVYKRLRAKGVLGHSREQQPRSSDDAIRNPRPLIFLH</sequence>
<organism evidence="2 3">
    <name type="scientific">Opitutus terrae (strain DSM 11246 / JCM 15787 / PB90-1)</name>
    <dbReference type="NCBI Taxonomy" id="452637"/>
    <lineage>
        <taxon>Bacteria</taxon>
        <taxon>Pseudomonadati</taxon>
        <taxon>Verrucomicrobiota</taxon>
        <taxon>Opitutia</taxon>
        <taxon>Opitutales</taxon>
        <taxon>Opitutaceae</taxon>
        <taxon>Opitutus</taxon>
    </lineage>
</organism>
<evidence type="ECO:0008006" key="4">
    <source>
        <dbReference type="Google" id="ProtNLM"/>
    </source>
</evidence>
<accession>B1ZQH1</accession>
<dbReference type="InterPro" id="IPR031009">
    <property type="entry name" value="Tcm_partner"/>
</dbReference>
<evidence type="ECO:0000256" key="1">
    <source>
        <dbReference type="SAM" id="Coils"/>
    </source>
</evidence>
<dbReference type="HOGENOM" id="CLU_063427_0_0_0"/>
<dbReference type="AlphaFoldDB" id="B1ZQH1"/>
<dbReference type="Proteomes" id="UP000007013">
    <property type="component" value="Chromosome"/>
</dbReference>
<keyword evidence="1" id="KW-0175">Coiled coil</keyword>
<dbReference type="OrthoDB" id="5318244at2"/>
<proteinExistence type="predicted"/>
<evidence type="ECO:0000313" key="3">
    <source>
        <dbReference type="Proteomes" id="UP000007013"/>
    </source>
</evidence>
<dbReference type="eggNOG" id="ENOG502ZE3G">
    <property type="taxonomic scope" value="Bacteria"/>
</dbReference>
<gene>
    <name evidence="2" type="ordered locus">Oter_2298</name>
</gene>
<dbReference type="KEGG" id="ote:Oter_2298"/>
<name>B1ZQH1_OPITP</name>
<protein>
    <recommendedName>
        <fullName evidence="4">Three-Cys-motif partner protein TcmP</fullName>
    </recommendedName>
</protein>
<dbReference type="NCBIfam" id="TIGR04474">
    <property type="entry name" value="tcm_partner"/>
    <property type="match status" value="1"/>
</dbReference>